<gene>
    <name evidence="3" type="ORF">D9611_012345</name>
</gene>
<organism evidence="3 4">
    <name type="scientific">Ephemerocybe angulata</name>
    <dbReference type="NCBI Taxonomy" id="980116"/>
    <lineage>
        <taxon>Eukaryota</taxon>
        <taxon>Fungi</taxon>
        <taxon>Dikarya</taxon>
        <taxon>Basidiomycota</taxon>
        <taxon>Agaricomycotina</taxon>
        <taxon>Agaricomycetes</taxon>
        <taxon>Agaricomycetidae</taxon>
        <taxon>Agaricales</taxon>
        <taxon>Agaricineae</taxon>
        <taxon>Psathyrellaceae</taxon>
        <taxon>Ephemerocybe</taxon>
    </lineage>
</organism>
<reference evidence="3 4" key="1">
    <citation type="journal article" date="2020" name="ISME J.">
        <title>Uncovering the hidden diversity of litter-decomposition mechanisms in mushroom-forming fungi.</title>
        <authorList>
            <person name="Floudas D."/>
            <person name="Bentzer J."/>
            <person name="Ahren D."/>
            <person name="Johansson T."/>
            <person name="Persson P."/>
            <person name="Tunlid A."/>
        </authorList>
    </citation>
    <scope>NUCLEOTIDE SEQUENCE [LARGE SCALE GENOMIC DNA]</scope>
    <source>
        <strain evidence="3 4">CBS 175.51</strain>
    </source>
</reference>
<evidence type="ECO:0000313" key="4">
    <source>
        <dbReference type="Proteomes" id="UP000541558"/>
    </source>
</evidence>
<keyword evidence="2" id="KW-0732">Signal</keyword>
<dbReference type="OrthoDB" id="2843298at2759"/>
<feature type="region of interest" description="Disordered" evidence="1">
    <location>
        <begin position="45"/>
        <end position="72"/>
    </location>
</feature>
<comment type="caution">
    <text evidence="3">The sequence shown here is derived from an EMBL/GenBank/DDBJ whole genome shotgun (WGS) entry which is preliminary data.</text>
</comment>
<sequence length="279" mass="30112">MKFIALSFFVALAANYGMAQSITTTYRGQTVTLSAGDSALKFAANRGAPPAVSPTPDHTGTGPIPNEGSSDDMWLSPPENFTWGWIDDNHRGHGNIDLVWAYEGVPSWDGTKYNSLSNDTLNLFAVLAQVNANVPLPPPTDQTVPPPTRRELDSTLNTRDTASLVPRATVYTCNTNHAALKCDCEAARNILLNNPGNQLFVDGNNRASVVYASCAIVVNTSRPGWLWAYYYQMVADATPIIANCWNGVNPCGDYRSGVSQASNTWPKTCVCNNNSQGSC</sequence>
<accession>A0A8H5CE12</accession>
<evidence type="ECO:0000256" key="2">
    <source>
        <dbReference type="SAM" id="SignalP"/>
    </source>
</evidence>
<protein>
    <submittedName>
        <fullName evidence="3">Uncharacterized protein</fullName>
    </submittedName>
</protein>
<feature type="chain" id="PRO_5034690114" evidence="2">
    <location>
        <begin position="20"/>
        <end position="279"/>
    </location>
</feature>
<name>A0A8H5CE12_9AGAR</name>
<dbReference type="Proteomes" id="UP000541558">
    <property type="component" value="Unassembled WGS sequence"/>
</dbReference>
<proteinExistence type="predicted"/>
<feature type="signal peptide" evidence="2">
    <location>
        <begin position="1"/>
        <end position="19"/>
    </location>
</feature>
<dbReference type="AlphaFoldDB" id="A0A8H5CE12"/>
<dbReference type="EMBL" id="JAACJK010000005">
    <property type="protein sequence ID" value="KAF5340080.1"/>
    <property type="molecule type" value="Genomic_DNA"/>
</dbReference>
<keyword evidence="4" id="KW-1185">Reference proteome</keyword>
<evidence type="ECO:0000256" key="1">
    <source>
        <dbReference type="SAM" id="MobiDB-lite"/>
    </source>
</evidence>
<evidence type="ECO:0000313" key="3">
    <source>
        <dbReference type="EMBL" id="KAF5340080.1"/>
    </source>
</evidence>